<dbReference type="PANTHER" id="PTHR43245">
    <property type="entry name" value="BIFUNCTIONAL POLYMYXIN RESISTANCE PROTEIN ARNA"/>
    <property type="match status" value="1"/>
</dbReference>
<dbReference type="InterPro" id="IPR036291">
    <property type="entry name" value="NAD(P)-bd_dom_sf"/>
</dbReference>
<comment type="caution">
    <text evidence="2">The sequence shown here is derived from an EMBL/GenBank/DDBJ whole genome shotgun (WGS) entry which is preliminary data.</text>
</comment>
<dbReference type="PANTHER" id="PTHR43245:SF23">
    <property type="entry name" value="NAD(P)-BINDING DOMAIN-CONTAINING PROTEIN"/>
    <property type="match status" value="1"/>
</dbReference>
<reference evidence="2 3" key="1">
    <citation type="journal article" date="2016" name="Nat. Commun.">
        <title>Thousands of microbial genomes shed light on interconnected biogeochemical processes in an aquifer system.</title>
        <authorList>
            <person name="Anantharaman K."/>
            <person name="Brown C.T."/>
            <person name="Hug L.A."/>
            <person name="Sharon I."/>
            <person name="Castelle C.J."/>
            <person name="Probst A.J."/>
            <person name="Thomas B.C."/>
            <person name="Singh A."/>
            <person name="Wilkins M.J."/>
            <person name="Karaoz U."/>
            <person name="Brodie E.L."/>
            <person name="Williams K.H."/>
            <person name="Hubbard S.S."/>
            <person name="Banfield J.F."/>
        </authorList>
    </citation>
    <scope>NUCLEOTIDE SEQUENCE [LARGE SCALE GENOMIC DNA]</scope>
</reference>
<dbReference type="STRING" id="1798644.A2122_01960"/>
<feature type="domain" description="NAD-dependent epimerase/dehydratase" evidence="1">
    <location>
        <begin position="11"/>
        <end position="238"/>
    </location>
</feature>
<dbReference type="Pfam" id="PF01370">
    <property type="entry name" value="Epimerase"/>
    <property type="match status" value="1"/>
</dbReference>
<sequence length="317" mass="35837">MAEQINSKGKVLITGGAGYIGSILVPMLLEAGYSVRVLDNLMYRQHTLFPHFINKRFHFMKGDVRDEKTLRQALEGANYIIHLAAIVGEPACKKDPDMCYAVNLHATELLNSLRSPEQKIVFASTGSVYGKVDGLCTEASPVNPLSDYGISKFKAEEAIKTKQNYVIYRFATAFGLSPRPRLDLLVNDFVYRALKQKVNIVYEAHFKRTFIHSYDIARSFVFAVAHFDELKNEIFNVGSEDMNFTKEDIAKKIKESVPHHLHFADYGTDPDQRNYEVSYAKIREKGFETTISLSDGIAELLSGYQALHIHNPFSNVE</sequence>
<dbReference type="InterPro" id="IPR001509">
    <property type="entry name" value="Epimerase_deHydtase"/>
</dbReference>
<evidence type="ECO:0000313" key="3">
    <source>
        <dbReference type="Proteomes" id="UP000176648"/>
    </source>
</evidence>
<dbReference type="Gene3D" id="3.40.50.720">
    <property type="entry name" value="NAD(P)-binding Rossmann-like Domain"/>
    <property type="match status" value="1"/>
</dbReference>
<dbReference type="EMBL" id="MHKU01000018">
    <property type="protein sequence ID" value="OGY96884.1"/>
    <property type="molecule type" value="Genomic_DNA"/>
</dbReference>
<accession>A0A1G2C662</accession>
<evidence type="ECO:0000313" key="2">
    <source>
        <dbReference type="EMBL" id="OGY96884.1"/>
    </source>
</evidence>
<dbReference type="Proteomes" id="UP000176648">
    <property type="component" value="Unassembled WGS sequence"/>
</dbReference>
<dbReference type="SUPFAM" id="SSF51735">
    <property type="entry name" value="NAD(P)-binding Rossmann-fold domains"/>
    <property type="match status" value="1"/>
</dbReference>
<organism evidence="2 3">
    <name type="scientific">Candidatus Liptonbacteria bacterium GWB1_49_6</name>
    <dbReference type="NCBI Taxonomy" id="1798644"/>
    <lineage>
        <taxon>Bacteria</taxon>
        <taxon>Candidatus Liptoniibacteriota</taxon>
    </lineage>
</organism>
<protein>
    <submittedName>
        <fullName evidence="2">Epimerase</fullName>
    </submittedName>
</protein>
<dbReference type="AlphaFoldDB" id="A0A1G2C662"/>
<evidence type="ECO:0000259" key="1">
    <source>
        <dbReference type="Pfam" id="PF01370"/>
    </source>
</evidence>
<name>A0A1G2C662_9BACT</name>
<gene>
    <name evidence="2" type="ORF">A2122_01960</name>
</gene>
<proteinExistence type="predicted"/>
<dbReference type="InterPro" id="IPR050177">
    <property type="entry name" value="Lipid_A_modif_metabolic_enz"/>
</dbReference>